<name>X1D5C8_9ZZZZ</name>
<accession>X1D5C8</accession>
<reference evidence="1" key="1">
    <citation type="journal article" date="2014" name="Front. Microbiol.">
        <title>High frequency of phylogenetically diverse reductive dehalogenase-homologous genes in deep subseafloor sedimentary metagenomes.</title>
        <authorList>
            <person name="Kawai M."/>
            <person name="Futagami T."/>
            <person name="Toyoda A."/>
            <person name="Takaki Y."/>
            <person name="Nishi S."/>
            <person name="Hori S."/>
            <person name="Arai W."/>
            <person name="Tsubouchi T."/>
            <person name="Morono Y."/>
            <person name="Uchiyama I."/>
            <person name="Ito T."/>
            <person name="Fujiyama A."/>
            <person name="Inagaki F."/>
            <person name="Takami H."/>
        </authorList>
    </citation>
    <scope>NUCLEOTIDE SEQUENCE</scope>
    <source>
        <strain evidence="1">Expedition CK06-06</strain>
    </source>
</reference>
<dbReference type="EMBL" id="BART01034191">
    <property type="protein sequence ID" value="GAH15422.1"/>
    <property type="molecule type" value="Genomic_DNA"/>
</dbReference>
<sequence length="48" mass="5674">LTIDKDILKEFKEYCKKKGMKVSSRVGILMRVDLEDAKKMEQKRNKNS</sequence>
<dbReference type="AlphaFoldDB" id="X1D5C8"/>
<feature type="non-terminal residue" evidence="1">
    <location>
        <position position="1"/>
    </location>
</feature>
<comment type="caution">
    <text evidence="1">The sequence shown here is derived from an EMBL/GenBank/DDBJ whole genome shotgun (WGS) entry which is preliminary data.</text>
</comment>
<evidence type="ECO:0000313" key="1">
    <source>
        <dbReference type="EMBL" id="GAH15422.1"/>
    </source>
</evidence>
<proteinExistence type="predicted"/>
<protein>
    <submittedName>
        <fullName evidence="1">Uncharacterized protein</fullName>
    </submittedName>
</protein>
<gene>
    <name evidence="1" type="ORF">S01H4_58518</name>
</gene>
<organism evidence="1">
    <name type="scientific">marine sediment metagenome</name>
    <dbReference type="NCBI Taxonomy" id="412755"/>
    <lineage>
        <taxon>unclassified sequences</taxon>
        <taxon>metagenomes</taxon>
        <taxon>ecological metagenomes</taxon>
    </lineage>
</organism>